<accession>A0A532UY41</accession>
<dbReference type="InterPro" id="IPR036052">
    <property type="entry name" value="TrpB-like_PALP_sf"/>
</dbReference>
<dbReference type="GO" id="GO:0016765">
    <property type="term" value="F:transferase activity, transferring alkyl or aryl (other than methyl) groups"/>
    <property type="evidence" value="ECO:0007669"/>
    <property type="project" value="InterPro"/>
</dbReference>
<feature type="domain" description="Tryptophan synthase beta chain-like PALP" evidence="4">
    <location>
        <begin position="110"/>
        <end position="392"/>
    </location>
</feature>
<dbReference type="Proteomes" id="UP000317778">
    <property type="component" value="Unassembled WGS sequence"/>
</dbReference>
<gene>
    <name evidence="5" type="ORF">CEE36_10290</name>
</gene>
<sequence>MGNDYFKPTEYRLRCLACGKEFTEDNHLLACDADHGPAFLRAEYAAKQLTIREEAKGMFRFGDWLPLRRPIENSALPVAYKSEGLASHLGLSNLWIVFSGYWPERSADMRTCTFKEQEAPPVCSRLASNDKTLVLASAGNTSRAFAEICSANDIPLLMVVHEAGLGCMWSTKPFSDSVKLVAVTGGADYFDAIHLSGMIASLPGYLPEGGAKNVARRDGMGTSVLAAVTTAGRIPDHYFQSVGSGTGGISAWEAAERLRADGRFGNVGMKLHLVQNHPFTPIVDAWNHGSRELLPMDEAEARRRISQINAHVLSNRRPPYSVKGGVYDALADTQGHMYSVTNAEAQLAAWFFEETEGIDLTPAAAVAAGALKKAIERKTVKTYDMVLLNVTGGGQKRLFAEHEIHRLEPHITLRRDEISEETVQRIFD</sequence>
<dbReference type="GO" id="GO:0019295">
    <property type="term" value="P:coenzyme M biosynthetic process"/>
    <property type="evidence" value="ECO:0007669"/>
    <property type="project" value="UniProtKB-KW"/>
</dbReference>
<keyword evidence="2" id="KW-0174">Coenzyme M biosynthesis</keyword>
<proteinExistence type="predicted"/>
<evidence type="ECO:0000259" key="4">
    <source>
        <dbReference type="Pfam" id="PF00291"/>
    </source>
</evidence>
<evidence type="ECO:0000313" key="5">
    <source>
        <dbReference type="EMBL" id="TKJ39677.1"/>
    </source>
</evidence>
<dbReference type="SUPFAM" id="SSF53686">
    <property type="entry name" value="Tryptophan synthase beta subunit-like PLP-dependent enzymes"/>
    <property type="match status" value="1"/>
</dbReference>
<organism evidence="5 6">
    <name type="scientific">candidate division TA06 bacterium B3_TA06</name>
    <dbReference type="NCBI Taxonomy" id="2012487"/>
    <lineage>
        <taxon>Bacteria</taxon>
        <taxon>Bacteria division TA06</taxon>
    </lineage>
</organism>
<evidence type="ECO:0000256" key="1">
    <source>
        <dbReference type="ARBA" id="ARBA00001933"/>
    </source>
</evidence>
<evidence type="ECO:0000256" key="2">
    <source>
        <dbReference type="ARBA" id="ARBA00022545"/>
    </source>
</evidence>
<comment type="cofactor">
    <cofactor evidence="1">
        <name>pyridoxal 5'-phosphate</name>
        <dbReference type="ChEBI" id="CHEBI:597326"/>
    </cofactor>
</comment>
<dbReference type="EMBL" id="NJBO01000023">
    <property type="protein sequence ID" value="TKJ39677.1"/>
    <property type="molecule type" value="Genomic_DNA"/>
</dbReference>
<evidence type="ECO:0000256" key="3">
    <source>
        <dbReference type="ARBA" id="ARBA00022898"/>
    </source>
</evidence>
<dbReference type="NCBIfam" id="TIGR03844">
    <property type="entry name" value="cysteate_syn"/>
    <property type="match status" value="1"/>
</dbReference>
<evidence type="ECO:0000313" key="6">
    <source>
        <dbReference type="Proteomes" id="UP000317778"/>
    </source>
</evidence>
<reference evidence="5 6" key="1">
    <citation type="submission" date="2017-06" db="EMBL/GenBank/DDBJ databases">
        <title>Novel microbial phyla capable of carbon fixation and sulfur reduction in deep-sea sediments.</title>
        <authorList>
            <person name="Huang J."/>
            <person name="Baker B."/>
            <person name="Wang Y."/>
        </authorList>
    </citation>
    <scope>NUCLEOTIDE SEQUENCE [LARGE SCALE GENOMIC DNA]</scope>
    <source>
        <strain evidence="5">B3_TA06</strain>
    </source>
</reference>
<dbReference type="InterPro" id="IPR022401">
    <property type="entry name" value="Cysteate_synthase"/>
</dbReference>
<name>A0A532UY41_UNCT6</name>
<protein>
    <submittedName>
        <fullName evidence="5">Cysteate synthase</fullName>
    </submittedName>
</protein>
<dbReference type="AlphaFoldDB" id="A0A532UY41"/>
<dbReference type="Pfam" id="PF00291">
    <property type="entry name" value="PALP"/>
    <property type="match status" value="1"/>
</dbReference>
<comment type="caution">
    <text evidence="5">The sequence shown here is derived from an EMBL/GenBank/DDBJ whole genome shotgun (WGS) entry which is preliminary data.</text>
</comment>
<keyword evidence="3" id="KW-0663">Pyridoxal phosphate</keyword>
<dbReference type="InterPro" id="IPR001926">
    <property type="entry name" value="TrpB-like_PALP"/>
</dbReference>
<dbReference type="Gene3D" id="3.40.50.1100">
    <property type="match status" value="2"/>
</dbReference>